<sequence>MELWKSARATVIRIEMLVVLIAISQLFMATFGSWRRRSRNLFIQYGVSCAHTLSSSLLLYTLGSMHSSEVKSSMYPIWAISLYILLGCVDSITAYNLNDNNQHTSQIFLFLLYHTYVTLITRSDDSVLAIYLPVIASFKFMQKFNAHRVASTSWNLNKMVADYMYEEHKKNGSSYDPASMKGYQAKTNSFSNMEGV</sequence>
<dbReference type="Proteomes" id="UP001054889">
    <property type="component" value="Unassembled WGS sequence"/>
</dbReference>
<comment type="caution">
    <text evidence="3">The sequence shown here is derived from an EMBL/GenBank/DDBJ whole genome shotgun (WGS) entry which is preliminary data.</text>
</comment>
<dbReference type="PANTHER" id="PTHR31325">
    <property type="entry name" value="OS01G0798800 PROTEIN-RELATED"/>
    <property type="match status" value="1"/>
</dbReference>
<evidence type="ECO:0000313" key="3">
    <source>
        <dbReference type="EMBL" id="GJN10507.1"/>
    </source>
</evidence>
<accession>A0AAV5DJN2</accession>
<reference evidence="3" key="1">
    <citation type="journal article" date="2018" name="DNA Res.">
        <title>Multiple hybrid de novo genome assembly of finger millet, an orphan allotetraploid crop.</title>
        <authorList>
            <person name="Hatakeyama M."/>
            <person name="Aluri S."/>
            <person name="Balachadran M.T."/>
            <person name="Sivarajan S.R."/>
            <person name="Patrignani A."/>
            <person name="Gruter S."/>
            <person name="Poveda L."/>
            <person name="Shimizu-Inatsugi R."/>
            <person name="Baeten J."/>
            <person name="Francoijs K.J."/>
            <person name="Nataraja K.N."/>
            <person name="Reddy Y.A.N."/>
            <person name="Phadnis S."/>
            <person name="Ravikumar R.L."/>
            <person name="Schlapbach R."/>
            <person name="Sreeman S.M."/>
            <person name="Shimizu K.K."/>
        </authorList>
    </citation>
    <scope>NUCLEOTIDE SEQUENCE</scope>
</reference>
<feature type="transmembrane region" description="Helical" evidence="1">
    <location>
        <begin position="75"/>
        <end position="97"/>
    </location>
</feature>
<keyword evidence="1" id="KW-1133">Transmembrane helix</keyword>
<keyword evidence="4" id="KW-1185">Reference proteome</keyword>
<protein>
    <recommendedName>
        <fullName evidence="2">DUF4220 domain-containing protein</fullName>
    </recommendedName>
</protein>
<name>A0AAV5DJN2_ELECO</name>
<keyword evidence="1" id="KW-0472">Membrane</keyword>
<evidence type="ECO:0000313" key="4">
    <source>
        <dbReference type="Proteomes" id="UP001054889"/>
    </source>
</evidence>
<organism evidence="3 4">
    <name type="scientific">Eleusine coracana subsp. coracana</name>
    <dbReference type="NCBI Taxonomy" id="191504"/>
    <lineage>
        <taxon>Eukaryota</taxon>
        <taxon>Viridiplantae</taxon>
        <taxon>Streptophyta</taxon>
        <taxon>Embryophyta</taxon>
        <taxon>Tracheophyta</taxon>
        <taxon>Spermatophyta</taxon>
        <taxon>Magnoliopsida</taxon>
        <taxon>Liliopsida</taxon>
        <taxon>Poales</taxon>
        <taxon>Poaceae</taxon>
        <taxon>PACMAD clade</taxon>
        <taxon>Chloridoideae</taxon>
        <taxon>Cynodonteae</taxon>
        <taxon>Eleusininae</taxon>
        <taxon>Eleusine</taxon>
    </lineage>
</organism>
<feature type="domain" description="DUF4220" evidence="2">
    <location>
        <begin position="49"/>
        <end position="184"/>
    </location>
</feature>
<keyword evidence="1" id="KW-0812">Transmembrane</keyword>
<dbReference type="EMBL" id="BQKI01000017">
    <property type="protein sequence ID" value="GJN10507.1"/>
    <property type="molecule type" value="Genomic_DNA"/>
</dbReference>
<dbReference type="InterPro" id="IPR025315">
    <property type="entry name" value="DUF4220"/>
</dbReference>
<dbReference type="Pfam" id="PF13968">
    <property type="entry name" value="DUF4220"/>
    <property type="match status" value="1"/>
</dbReference>
<feature type="transmembrane region" description="Helical" evidence="1">
    <location>
        <begin position="12"/>
        <end position="34"/>
    </location>
</feature>
<proteinExistence type="predicted"/>
<dbReference type="AlphaFoldDB" id="A0AAV5DJN2"/>
<evidence type="ECO:0000259" key="2">
    <source>
        <dbReference type="Pfam" id="PF13968"/>
    </source>
</evidence>
<evidence type="ECO:0000256" key="1">
    <source>
        <dbReference type="SAM" id="Phobius"/>
    </source>
</evidence>
<reference evidence="3" key="2">
    <citation type="submission" date="2021-12" db="EMBL/GenBank/DDBJ databases">
        <title>Resequencing data analysis of finger millet.</title>
        <authorList>
            <person name="Hatakeyama M."/>
            <person name="Aluri S."/>
            <person name="Balachadran M.T."/>
            <person name="Sivarajan S.R."/>
            <person name="Poveda L."/>
            <person name="Shimizu-Inatsugi R."/>
            <person name="Schlapbach R."/>
            <person name="Sreeman S.M."/>
            <person name="Shimizu K.K."/>
        </authorList>
    </citation>
    <scope>NUCLEOTIDE SEQUENCE</scope>
</reference>
<gene>
    <name evidence="3" type="primary">ga28606</name>
    <name evidence="3" type="ORF">PR202_ga28606</name>
</gene>
<feature type="transmembrane region" description="Helical" evidence="1">
    <location>
        <begin position="41"/>
        <end position="63"/>
    </location>
</feature>